<sequence>MKPAAAVRRRMTHRLSQAPSTPPPTSQSPLSPEPSTSIPTLPKPSTPITDATFSLEDETFVSTFLESETTEFIPTPTKEPSPLLKEEPLPTEDPTPQDTDSFRLRLYWEKGYRWQNKREELWYCTECHNCIQGDSIYMEWCDDTERQQFTRHGSTIRPVRNQSLCWTVTGHSETRPIRLSDCAEDDSDQIFEGFDRDGRFELNPKEEPNRCVTILHHVKSYERIYPEKCSTTRNDNSSFWIMF</sequence>
<name>A0ABD3SRF2_9STRA</name>
<feature type="region of interest" description="Disordered" evidence="1">
    <location>
        <begin position="1"/>
        <end position="50"/>
    </location>
</feature>
<accession>A0ABD3SRF2</accession>
<organism evidence="3 4">
    <name type="scientific">Cyclostephanos tholiformis</name>
    <dbReference type="NCBI Taxonomy" id="382380"/>
    <lineage>
        <taxon>Eukaryota</taxon>
        <taxon>Sar</taxon>
        <taxon>Stramenopiles</taxon>
        <taxon>Ochrophyta</taxon>
        <taxon>Bacillariophyta</taxon>
        <taxon>Coscinodiscophyceae</taxon>
        <taxon>Thalassiosirophycidae</taxon>
        <taxon>Stephanodiscales</taxon>
        <taxon>Stephanodiscaceae</taxon>
        <taxon>Cyclostephanos</taxon>
    </lineage>
</organism>
<dbReference type="Pfam" id="PF00652">
    <property type="entry name" value="Ricin_B_lectin"/>
    <property type="match status" value="1"/>
</dbReference>
<protein>
    <recommendedName>
        <fullName evidence="2">Ricin B lectin domain-containing protein</fullName>
    </recommendedName>
</protein>
<feature type="region of interest" description="Disordered" evidence="1">
    <location>
        <begin position="66"/>
        <end position="100"/>
    </location>
</feature>
<dbReference type="InterPro" id="IPR035992">
    <property type="entry name" value="Ricin_B-like_lectins"/>
</dbReference>
<keyword evidence="4" id="KW-1185">Reference proteome</keyword>
<dbReference type="AlphaFoldDB" id="A0ABD3SRF2"/>
<feature type="domain" description="Ricin B lectin" evidence="2">
    <location>
        <begin position="124"/>
        <end position="231"/>
    </location>
</feature>
<dbReference type="EMBL" id="JALLPB020000007">
    <property type="protein sequence ID" value="KAL3827194.1"/>
    <property type="molecule type" value="Genomic_DNA"/>
</dbReference>
<dbReference type="Proteomes" id="UP001530377">
    <property type="component" value="Unassembled WGS sequence"/>
</dbReference>
<gene>
    <name evidence="3" type="ORF">ACHAXA_006749</name>
</gene>
<evidence type="ECO:0000313" key="3">
    <source>
        <dbReference type="EMBL" id="KAL3827194.1"/>
    </source>
</evidence>
<dbReference type="SUPFAM" id="SSF50370">
    <property type="entry name" value="Ricin B-like lectins"/>
    <property type="match status" value="1"/>
</dbReference>
<evidence type="ECO:0000256" key="1">
    <source>
        <dbReference type="SAM" id="MobiDB-lite"/>
    </source>
</evidence>
<feature type="compositionally biased region" description="Low complexity" evidence="1">
    <location>
        <begin position="27"/>
        <end position="37"/>
    </location>
</feature>
<evidence type="ECO:0000259" key="2">
    <source>
        <dbReference type="Pfam" id="PF00652"/>
    </source>
</evidence>
<comment type="caution">
    <text evidence="3">The sequence shown here is derived from an EMBL/GenBank/DDBJ whole genome shotgun (WGS) entry which is preliminary data.</text>
</comment>
<proteinExistence type="predicted"/>
<dbReference type="Gene3D" id="2.80.10.50">
    <property type="match status" value="1"/>
</dbReference>
<dbReference type="PROSITE" id="PS50231">
    <property type="entry name" value="RICIN_B_LECTIN"/>
    <property type="match status" value="1"/>
</dbReference>
<dbReference type="InterPro" id="IPR000772">
    <property type="entry name" value="Ricin_B_lectin"/>
</dbReference>
<reference evidence="3 4" key="1">
    <citation type="submission" date="2024-10" db="EMBL/GenBank/DDBJ databases">
        <title>Updated reference genomes for cyclostephanoid diatoms.</title>
        <authorList>
            <person name="Roberts W.R."/>
            <person name="Alverson A.J."/>
        </authorList>
    </citation>
    <scope>NUCLEOTIDE SEQUENCE [LARGE SCALE GENOMIC DNA]</scope>
    <source>
        <strain evidence="3 4">AJA228-03</strain>
    </source>
</reference>
<evidence type="ECO:0000313" key="4">
    <source>
        <dbReference type="Proteomes" id="UP001530377"/>
    </source>
</evidence>